<comment type="caution">
    <text evidence="1">The sequence shown here is derived from an EMBL/GenBank/DDBJ whole genome shotgun (WGS) entry which is preliminary data.</text>
</comment>
<dbReference type="SUPFAM" id="SSF53254">
    <property type="entry name" value="Phosphoglycerate mutase-like"/>
    <property type="match status" value="1"/>
</dbReference>
<dbReference type="Gene3D" id="3.40.50.1240">
    <property type="entry name" value="Phosphoglycerate mutase-like"/>
    <property type="match status" value="1"/>
</dbReference>
<evidence type="ECO:0000313" key="1">
    <source>
        <dbReference type="EMBL" id="MDQ0492027.1"/>
    </source>
</evidence>
<dbReference type="InterPro" id="IPR029033">
    <property type="entry name" value="His_PPase_superfam"/>
</dbReference>
<dbReference type="InterPro" id="IPR050275">
    <property type="entry name" value="PGM_Phosphatase"/>
</dbReference>
<dbReference type="Proteomes" id="UP001242811">
    <property type="component" value="Unassembled WGS sequence"/>
</dbReference>
<accession>A0ABU0KVQ2</accession>
<evidence type="ECO:0000313" key="2">
    <source>
        <dbReference type="Proteomes" id="UP001242811"/>
    </source>
</evidence>
<dbReference type="CDD" id="cd07067">
    <property type="entry name" value="HP_PGM_like"/>
    <property type="match status" value="1"/>
</dbReference>
<reference evidence="1 2" key="1">
    <citation type="submission" date="2023-07" db="EMBL/GenBank/DDBJ databases">
        <title>Genomic Encyclopedia of Type Strains, Phase IV (KMG-IV): sequencing the most valuable type-strain genomes for metagenomic binning, comparative biology and taxonomic classification.</title>
        <authorList>
            <person name="Goeker M."/>
        </authorList>
    </citation>
    <scope>NUCLEOTIDE SEQUENCE [LARGE SCALE GENOMIC DNA]</scope>
    <source>
        <strain evidence="1 2">DSM 14914</strain>
    </source>
</reference>
<name>A0ABU0KVQ2_9BACL</name>
<protein>
    <submittedName>
        <fullName evidence="1">2,3-bisphosphoglycerate-dependent phosphoglycerate mutase</fullName>
        <ecNumber evidence="1">5.4.2.11</ecNumber>
    </submittedName>
</protein>
<keyword evidence="1" id="KW-0413">Isomerase</keyword>
<dbReference type="EC" id="5.4.2.11" evidence="1"/>
<dbReference type="InterPro" id="IPR013078">
    <property type="entry name" value="His_Pase_superF_clade-1"/>
</dbReference>
<dbReference type="RefSeq" id="WP_025720976.1">
    <property type="nucleotide sequence ID" value="NZ_CP045298.1"/>
</dbReference>
<dbReference type="GO" id="GO:0004619">
    <property type="term" value="F:phosphoglycerate mutase activity"/>
    <property type="evidence" value="ECO:0007669"/>
    <property type="project" value="UniProtKB-EC"/>
</dbReference>
<sequence length="191" mass="21963">MKTYIYMVRHGESPKTEGNERTRGLTDKGKVDTNRITELLKTEGIEIFVSSPYQRAILTIRELAQCSGKEILIYEDLKERNFSADDIRMPDSELMPLLNRSFSDPNFTLSGGESNADCQNRAIKILKELLKTYQGQKIAIGTHGAVMTLMMGYYDSQYDLNFLLHTSKPDIYKMEFNGQELVEVKRLWSFN</sequence>
<dbReference type="EMBL" id="JAUSWA010000001">
    <property type="protein sequence ID" value="MDQ0492027.1"/>
    <property type="molecule type" value="Genomic_DNA"/>
</dbReference>
<organism evidence="1 2">
    <name type="scientific">Paenibacillus brasilensis</name>
    <dbReference type="NCBI Taxonomy" id="128574"/>
    <lineage>
        <taxon>Bacteria</taxon>
        <taxon>Bacillati</taxon>
        <taxon>Bacillota</taxon>
        <taxon>Bacilli</taxon>
        <taxon>Bacillales</taxon>
        <taxon>Paenibacillaceae</taxon>
        <taxon>Paenibacillus</taxon>
    </lineage>
</organism>
<dbReference type="PANTHER" id="PTHR48100:SF59">
    <property type="entry name" value="ADENOSYLCOBALAMIN_ALPHA-RIBAZOLE PHOSPHATASE"/>
    <property type="match status" value="1"/>
</dbReference>
<gene>
    <name evidence="1" type="ORF">QOZ95_000174</name>
</gene>
<dbReference type="Pfam" id="PF00300">
    <property type="entry name" value="His_Phos_1"/>
    <property type="match status" value="1"/>
</dbReference>
<keyword evidence="2" id="KW-1185">Reference proteome</keyword>
<proteinExistence type="predicted"/>
<dbReference type="PANTHER" id="PTHR48100">
    <property type="entry name" value="BROAD-SPECIFICITY PHOSPHATASE YOR283W-RELATED"/>
    <property type="match status" value="1"/>
</dbReference>